<dbReference type="HOGENOM" id="CLU_2852260_0_0_1"/>
<sequence length="65" mass="7545">MSEKVDIDITTGTNHENQAVRVLAAPQWILSKPKGLWNWNDIVDQPWNYKDEVNKKQEKGMNQGH</sequence>
<dbReference type="Proteomes" id="UP000015102">
    <property type="component" value="Unassembled WGS sequence"/>
</dbReference>
<dbReference type="EnsemblMetazoa" id="MESCA005231-RA">
    <property type="protein sequence ID" value="MESCA005231-PA"/>
    <property type="gene ID" value="MESCA005231"/>
</dbReference>
<dbReference type="AlphaFoldDB" id="T1GNS2"/>
<accession>T1GNS2</accession>
<organism evidence="1 2">
    <name type="scientific">Megaselia scalaris</name>
    <name type="common">Humpbacked fly</name>
    <name type="synonym">Phora scalaris</name>
    <dbReference type="NCBI Taxonomy" id="36166"/>
    <lineage>
        <taxon>Eukaryota</taxon>
        <taxon>Metazoa</taxon>
        <taxon>Ecdysozoa</taxon>
        <taxon>Arthropoda</taxon>
        <taxon>Hexapoda</taxon>
        <taxon>Insecta</taxon>
        <taxon>Pterygota</taxon>
        <taxon>Neoptera</taxon>
        <taxon>Endopterygota</taxon>
        <taxon>Diptera</taxon>
        <taxon>Brachycera</taxon>
        <taxon>Muscomorpha</taxon>
        <taxon>Platypezoidea</taxon>
        <taxon>Phoridae</taxon>
        <taxon>Megaseliini</taxon>
        <taxon>Megaselia</taxon>
    </lineage>
</organism>
<dbReference type="EMBL" id="CAQQ02106765">
    <property type="status" value="NOT_ANNOTATED_CDS"/>
    <property type="molecule type" value="Genomic_DNA"/>
</dbReference>
<reference evidence="2" key="1">
    <citation type="submission" date="2013-02" db="EMBL/GenBank/DDBJ databases">
        <authorList>
            <person name="Hughes D."/>
        </authorList>
    </citation>
    <scope>NUCLEOTIDE SEQUENCE</scope>
    <source>
        <strain>Durham</strain>
        <strain evidence="2">NC isolate 2 -- Noor lab</strain>
    </source>
</reference>
<evidence type="ECO:0000313" key="1">
    <source>
        <dbReference type="EnsemblMetazoa" id="MESCA005231-PA"/>
    </source>
</evidence>
<reference evidence="1" key="2">
    <citation type="submission" date="2015-06" db="UniProtKB">
        <authorList>
            <consortium name="EnsemblMetazoa"/>
        </authorList>
    </citation>
    <scope>IDENTIFICATION</scope>
</reference>
<dbReference type="EMBL" id="CAQQ02106766">
    <property type="status" value="NOT_ANNOTATED_CDS"/>
    <property type="molecule type" value="Genomic_DNA"/>
</dbReference>
<proteinExistence type="predicted"/>
<keyword evidence="2" id="KW-1185">Reference proteome</keyword>
<protein>
    <submittedName>
        <fullName evidence="1">Uncharacterized protein</fullName>
    </submittedName>
</protein>
<name>T1GNS2_MEGSC</name>
<evidence type="ECO:0000313" key="2">
    <source>
        <dbReference type="Proteomes" id="UP000015102"/>
    </source>
</evidence>